<dbReference type="RefSeq" id="WP_340529589.1">
    <property type="nucleotide sequence ID" value="NZ_FMSH01000480.1"/>
</dbReference>
<dbReference type="GO" id="GO:0005886">
    <property type="term" value="C:plasma membrane"/>
    <property type="evidence" value="ECO:0007669"/>
    <property type="project" value="UniProtKB-SubCell"/>
</dbReference>
<evidence type="ECO:0000256" key="1">
    <source>
        <dbReference type="ARBA" id="ARBA00004651"/>
    </source>
</evidence>
<feature type="transmembrane region" description="Helical" evidence="7">
    <location>
        <begin position="101"/>
        <end position="123"/>
    </location>
</feature>
<dbReference type="AlphaFoldDB" id="A0A1K0JJM1"/>
<feature type="transmembrane region" description="Helical" evidence="7">
    <location>
        <begin position="128"/>
        <end position="145"/>
    </location>
</feature>
<feature type="transmembrane region" description="Helical" evidence="7">
    <location>
        <begin position="181"/>
        <end position="200"/>
    </location>
</feature>
<proteinExistence type="predicted"/>
<keyword evidence="4 7" id="KW-1133">Transmembrane helix</keyword>
<dbReference type="PANTHER" id="PTHR30482">
    <property type="entry name" value="HIGH-AFFINITY BRANCHED-CHAIN AMINO ACID TRANSPORT SYSTEM PERMEASE"/>
    <property type="match status" value="1"/>
</dbReference>
<feature type="transmembrane region" description="Helical" evidence="7">
    <location>
        <begin position="78"/>
        <end position="95"/>
    </location>
</feature>
<evidence type="ECO:0000256" key="6">
    <source>
        <dbReference type="SAM" id="MobiDB-lite"/>
    </source>
</evidence>
<dbReference type="GO" id="GO:0015658">
    <property type="term" value="F:branched-chain amino acid transmembrane transporter activity"/>
    <property type="evidence" value="ECO:0007669"/>
    <property type="project" value="InterPro"/>
</dbReference>
<feature type="compositionally biased region" description="Low complexity" evidence="6">
    <location>
        <begin position="343"/>
        <end position="352"/>
    </location>
</feature>
<name>A0A1K0JJM1_CUPNE</name>
<sequence>MNPTTLPARRHSLRNATLATGLGWLVAFAVLAALPLLLTADSNKFYIELLSKVMIMAIFALSLQLLIGYTGLVSLGHAAYFAMAAYATAVLAPQAGPGNGWLLLAGALTASALLALVVGALVLRTRGVYFIMVTLAFAQMVYFVFHDTKIAGGSDGTYIYFRPEFPVPGEHLLTVNDPTHFYWLVWLGLVLTVAVLALVLRSRFGHALVGIRHNEQRMRAAGYATYRYQLGAFVAGGLLAGLAGFLYAIQFGFVNPEIASWHQSGNAMLMVILGGVGSLAGAVLGAFSFVLLAEWFSTLTKHWQLLMGGFIIVAVALLPRGLVSLPSVLRHGRRGRRNGDAGTGTDEAAGSADSRREGRRNTEAA</sequence>
<reference evidence="8" key="1">
    <citation type="submission" date="2016-09" db="EMBL/GenBank/DDBJ databases">
        <authorList>
            <person name="Capua I."/>
            <person name="De Benedictis P."/>
            <person name="Joannis T."/>
            <person name="Lombin L.H."/>
            <person name="Cattoli G."/>
        </authorList>
    </citation>
    <scope>NUCLEOTIDE SEQUENCE</scope>
    <source>
        <strain evidence="8">B9</strain>
    </source>
</reference>
<evidence type="ECO:0000313" key="8">
    <source>
        <dbReference type="EMBL" id="SCU95050.1"/>
    </source>
</evidence>
<dbReference type="Pfam" id="PF02653">
    <property type="entry name" value="BPD_transp_2"/>
    <property type="match status" value="1"/>
</dbReference>
<dbReference type="InterPro" id="IPR001851">
    <property type="entry name" value="ABC_transp_permease"/>
</dbReference>
<organism evidence="8">
    <name type="scientific">Cupriavidus necator</name>
    <name type="common">Alcaligenes eutrophus</name>
    <name type="synonym">Ralstonia eutropha</name>
    <dbReference type="NCBI Taxonomy" id="106590"/>
    <lineage>
        <taxon>Bacteria</taxon>
        <taxon>Pseudomonadati</taxon>
        <taxon>Pseudomonadota</taxon>
        <taxon>Betaproteobacteria</taxon>
        <taxon>Burkholderiales</taxon>
        <taxon>Burkholderiaceae</taxon>
        <taxon>Cupriavidus</taxon>
    </lineage>
</organism>
<dbReference type="PANTHER" id="PTHR30482:SF17">
    <property type="entry name" value="ABC TRANSPORTER ATP-BINDING PROTEIN"/>
    <property type="match status" value="1"/>
</dbReference>
<protein>
    <submittedName>
        <fullName evidence="8">ABC transport system permease protein</fullName>
    </submittedName>
</protein>
<evidence type="ECO:0000256" key="4">
    <source>
        <dbReference type="ARBA" id="ARBA00022989"/>
    </source>
</evidence>
<feature type="transmembrane region" description="Helical" evidence="7">
    <location>
        <begin position="45"/>
        <end position="66"/>
    </location>
</feature>
<evidence type="ECO:0000256" key="2">
    <source>
        <dbReference type="ARBA" id="ARBA00022475"/>
    </source>
</evidence>
<accession>A0A1K0JJM1</accession>
<feature type="transmembrane region" description="Helical" evidence="7">
    <location>
        <begin position="269"/>
        <end position="293"/>
    </location>
</feature>
<dbReference type="InterPro" id="IPR043428">
    <property type="entry name" value="LivM-like"/>
</dbReference>
<keyword evidence="2" id="KW-1003">Cell membrane</keyword>
<feature type="transmembrane region" description="Helical" evidence="7">
    <location>
        <begin position="226"/>
        <end position="249"/>
    </location>
</feature>
<feature type="region of interest" description="Disordered" evidence="6">
    <location>
        <begin position="334"/>
        <end position="365"/>
    </location>
</feature>
<gene>
    <name evidence="8" type="ORF">CNECB9_5300049</name>
</gene>
<evidence type="ECO:0000256" key="5">
    <source>
        <dbReference type="ARBA" id="ARBA00023136"/>
    </source>
</evidence>
<feature type="transmembrane region" description="Helical" evidence="7">
    <location>
        <begin position="305"/>
        <end position="323"/>
    </location>
</feature>
<evidence type="ECO:0000256" key="7">
    <source>
        <dbReference type="SAM" id="Phobius"/>
    </source>
</evidence>
<keyword evidence="5 7" id="KW-0472">Membrane</keyword>
<keyword evidence="3 7" id="KW-0812">Transmembrane</keyword>
<feature type="compositionally biased region" description="Basic and acidic residues" evidence="6">
    <location>
        <begin position="353"/>
        <end position="365"/>
    </location>
</feature>
<feature type="transmembrane region" description="Helical" evidence="7">
    <location>
        <begin position="21"/>
        <end position="39"/>
    </location>
</feature>
<comment type="subcellular location">
    <subcellularLocation>
        <location evidence="1">Cell membrane</location>
        <topology evidence="1">Multi-pass membrane protein</topology>
    </subcellularLocation>
</comment>
<evidence type="ECO:0000256" key="3">
    <source>
        <dbReference type="ARBA" id="ARBA00022692"/>
    </source>
</evidence>
<dbReference type="CDD" id="cd06581">
    <property type="entry name" value="TM_PBP1_LivM_like"/>
    <property type="match status" value="1"/>
</dbReference>
<dbReference type="EMBL" id="FMSH01000480">
    <property type="protein sequence ID" value="SCU95050.1"/>
    <property type="molecule type" value="Genomic_DNA"/>
</dbReference>